<feature type="transmembrane region" description="Helical" evidence="10">
    <location>
        <begin position="247"/>
        <end position="269"/>
    </location>
</feature>
<reference evidence="12" key="1">
    <citation type="submission" date="2015-11" db="EMBL/GenBank/DDBJ databases">
        <title>De novo transcriptome assembly of four potential Pierce s Disease insect vectors from Arizona vineyards.</title>
        <authorList>
            <person name="Tassone E.E."/>
        </authorList>
    </citation>
    <scope>NUCLEOTIDE SEQUENCE</scope>
</reference>
<accession>A0A1B6I5R3</accession>
<feature type="compositionally biased region" description="Acidic residues" evidence="9">
    <location>
        <begin position="214"/>
        <end position="237"/>
    </location>
</feature>
<dbReference type="EMBL" id="GECU01025447">
    <property type="protein sequence ID" value="JAS82259.1"/>
    <property type="molecule type" value="Transcribed_RNA"/>
</dbReference>
<keyword evidence="7 8" id="KW-0407">Ion channel</keyword>
<feature type="domain" description="Potassium channel" evidence="11">
    <location>
        <begin position="257"/>
        <end position="338"/>
    </location>
</feature>
<dbReference type="GO" id="GO:0030322">
    <property type="term" value="P:stabilization of membrane potential"/>
    <property type="evidence" value="ECO:0007669"/>
    <property type="project" value="TreeGrafter"/>
</dbReference>
<gene>
    <name evidence="12" type="ORF">g.44365</name>
</gene>
<feature type="region of interest" description="Disordered" evidence="9">
    <location>
        <begin position="210"/>
        <end position="243"/>
    </location>
</feature>
<feature type="transmembrane region" description="Helical" evidence="10">
    <location>
        <begin position="309"/>
        <end position="334"/>
    </location>
</feature>
<evidence type="ECO:0000256" key="1">
    <source>
        <dbReference type="ARBA" id="ARBA00004141"/>
    </source>
</evidence>
<dbReference type="InterPro" id="IPR013099">
    <property type="entry name" value="K_chnl_dom"/>
</dbReference>
<dbReference type="AlphaFoldDB" id="A0A1B6I5R3"/>
<keyword evidence="3 8" id="KW-0812">Transmembrane</keyword>
<feature type="transmembrane region" description="Helical" evidence="10">
    <location>
        <begin position="21"/>
        <end position="54"/>
    </location>
</feature>
<feature type="transmembrane region" description="Helical" evidence="10">
    <location>
        <begin position="155"/>
        <end position="173"/>
    </location>
</feature>
<dbReference type="PANTHER" id="PTHR11003:SF352">
    <property type="entry name" value="BCDNA.GH04802-RELATED"/>
    <property type="match status" value="1"/>
</dbReference>
<feature type="domain" description="Potassium channel" evidence="11">
    <location>
        <begin position="122"/>
        <end position="180"/>
    </location>
</feature>
<dbReference type="PANTHER" id="PTHR11003">
    <property type="entry name" value="POTASSIUM CHANNEL, SUBFAMILY K"/>
    <property type="match status" value="1"/>
</dbReference>
<name>A0A1B6I5R3_9HEMI</name>
<feature type="transmembrane region" description="Helical" evidence="10">
    <location>
        <begin position="276"/>
        <end position="297"/>
    </location>
</feature>
<keyword evidence="6 10" id="KW-0472">Membrane</keyword>
<dbReference type="PRINTS" id="PR01333">
    <property type="entry name" value="2POREKCHANEL"/>
</dbReference>
<feature type="transmembrane region" description="Helical" evidence="10">
    <location>
        <begin position="125"/>
        <end position="143"/>
    </location>
</feature>
<keyword evidence="5 8" id="KW-0406">Ion transport</keyword>
<evidence type="ECO:0000256" key="2">
    <source>
        <dbReference type="ARBA" id="ARBA00022448"/>
    </source>
</evidence>
<dbReference type="Pfam" id="PF07885">
    <property type="entry name" value="Ion_trans_2"/>
    <property type="match status" value="2"/>
</dbReference>
<organism evidence="12">
    <name type="scientific">Homalodisca liturata</name>
    <dbReference type="NCBI Taxonomy" id="320908"/>
    <lineage>
        <taxon>Eukaryota</taxon>
        <taxon>Metazoa</taxon>
        <taxon>Ecdysozoa</taxon>
        <taxon>Arthropoda</taxon>
        <taxon>Hexapoda</taxon>
        <taxon>Insecta</taxon>
        <taxon>Pterygota</taxon>
        <taxon>Neoptera</taxon>
        <taxon>Paraneoptera</taxon>
        <taxon>Hemiptera</taxon>
        <taxon>Auchenorrhyncha</taxon>
        <taxon>Membracoidea</taxon>
        <taxon>Cicadellidae</taxon>
        <taxon>Cicadellinae</taxon>
        <taxon>Proconiini</taxon>
        <taxon>Homalodisca</taxon>
    </lineage>
</organism>
<evidence type="ECO:0000256" key="4">
    <source>
        <dbReference type="ARBA" id="ARBA00022989"/>
    </source>
</evidence>
<comment type="similarity">
    <text evidence="8">Belongs to the two pore domain potassium channel (TC 1.A.1.8) family.</text>
</comment>
<proteinExistence type="inferred from homology"/>
<dbReference type="GO" id="GO:0005886">
    <property type="term" value="C:plasma membrane"/>
    <property type="evidence" value="ECO:0007669"/>
    <property type="project" value="TreeGrafter"/>
</dbReference>
<comment type="subcellular location">
    <subcellularLocation>
        <location evidence="1">Membrane</location>
        <topology evidence="1">Multi-pass membrane protein</topology>
    </subcellularLocation>
</comment>
<keyword evidence="4 10" id="KW-1133">Transmembrane helix</keyword>
<evidence type="ECO:0000256" key="8">
    <source>
        <dbReference type="RuleBase" id="RU003857"/>
    </source>
</evidence>
<keyword evidence="2 8" id="KW-0813">Transport</keyword>
<evidence type="ECO:0000313" key="12">
    <source>
        <dbReference type="EMBL" id="JAS82259.1"/>
    </source>
</evidence>
<evidence type="ECO:0000256" key="6">
    <source>
        <dbReference type="ARBA" id="ARBA00023136"/>
    </source>
</evidence>
<dbReference type="SUPFAM" id="SSF81324">
    <property type="entry name" value="Voltage-gated potassium channels"/>
    <property type="match status" value="2"/>
</dbReference>
<evidence type="ECO:0000256" key="10">
    <source>
        <dbReference type="SAM" id="Phobius"/>
    </source>
</evidence>
<evidence type="ECO:0000256" key="3">
    <source>
        <dbReference type="ARBA" id="ARBA00022692"/>
    </source>
</evidence>
<evidence type="ECO:0000256" key="9">
    <source>
        <dbReference type="SAM" id="MobiDB-lite"/>
    </source>
</evidence>
<dbReference type="GO" id="GO:0015271">
    <property type="term" value="F:outward rectifier potassium channel activity"/>
    <property type="evidence" value="ECO:0007669"/>
    <property type="project" value="TreeGrafter"/>
</dbReference>
<dbReference type="Gene3D" id="1.10.287.70">
    <property type="match status" value="1"/>
</dbReference>
<dbReference type="GO" id="GO:0022841">
    <property type="term" value="F:potassium ion leak channel activity"/>
    <property type="evidence" value="ECO:0007669"/>
    <property type="project" value="TreeGrafter"/>
</dbReference>
<dbReference type="InterPro" id="IPR003280">
    <property type="entry name" value="2pore_dom_K_chnl"/>
</dbReference>
<protein>
    <recommendedName>
        <fullName evidence="11">Potassium channel domain-containing protein</fullName>
    </recommendedName>
</protein>
<evidence type="ECO:0000256" key="5">
    <source>
        <dbReference type="ARBA" id="ARBA00023065"/>
    </source>
</evidence>
<sequence>MERRSRSVERRHRTWSYKCKEFFRQFIAFMFSNIGIIGLVVGYTIAGSFMFIALEKDAYKSRLEEVRKIRNKTADTLWSVTCCDVFEEPMWKNIVHTELLNFQNGIVDEVLNHGYEGEKASTNRWSFSGSFLYSLSVITTIGYGNVAPRTEWGKLATIVYAIAGMPLFLLYLSNIGDILAKSFKWIYAKCHGFQGCSKCLAKYPENYPYPNGEQEQEGSQEDEGDIETEYSEEDEWSSDPGNDPQTITVPITLCLAIMVGYVCSGALLFSKWENWVFLDASYFCFISLSTIGFGDIVPKDKEGTSFKGVELSFIFCSMYLMLGMALIAMCFNLMQEEVVHKVRTCGLVLKRIILCRR</sequence>
<evidence type="ECO:0000256" key="7">
    <source>
        <dbReference type="ARBA" id="ARBA00023303"/>
    </source>
</evidence>
<evidence type="ECO:0000259" key="11">
    <source>
        <dbReference type="Pfam" id="PF07885"/>
    </source>
</evidence>